<keyword evidence="3" id="KW-1133">Transmembrane helix</keyword>
<dbReference type="PROSITE" id="PS00061">
    <property type="entry name" value="ADH_SHORT"/>
    <property type="match status" value="1"/>
</dbReference>
<protein>
    <submittedName>
        <fullName evidence="4">Putative oxidoreductase</fullName>
        <ecNumber evidence="4">1.-.-.-</ecNumber>
    </submittedName>
</protein>
<organism evidence="4 5">
    <name type="scientific">Mycobacteroides salmoniphilum</name>
    <dbReference type="NCBI Taxonomy" id="404941"/>
    <lineage>
        <taxon>Bacteria</taxon>
        <taxon>Bacillati</taxon>
        <taxon>Actinomycetota</taxon>
        <taxon>Actinomycetes</taxon>
        <taxon>Mycobacteriales</taxon>
        <taxon>Mycobacteriaceae</taxon>
        <taxon>Mycobacteroides</taxon>
    </lineage>
</organism>
<dbReference type="Pfam" id="PF00106">
    <property type="entry name" value="adh_short"/>
    <property type="match status" value="1"/>
</dbReference>
<reference evidence="4 5" key="1">
    <citation type="journal article" date="2019" name="Sci. Rep.">
        <title>Extended insight into the Mycobacterium chelonae-abscessus complex through whole genome sequencing of Mycobacterium salmoniphilum outbreak and Mycobacterium salmoniphilum-like strains.</title>
        <authorList>
            <person name="Behra P.R.K."/>
            <person name="Das S."/>
            <person name="Pettersson B.M.F."/>
            <person name="Shirreff L."/>
            <person name="DuCote T."/>
            <person name="Jacobsson K.G."/>
            <person name="Ennis D.G."/>
            <person name="Kirsebom L.A."/>
        </authorList>
    </citation>
    <scope>NUCLEOTIDE SEQUENCE [LARGE SCALE GENOMIC DNA]</scope>
    <source>
        <strain evidence="4 5">CCUG 60884</strain>
    </source>
</reference>
<dbReference type="Gene3D" id="3.40.50.720">
    <property type="entry name" value="NAD(P)-binding Rossmann-like Domain"/>
    <property type="match status" value="1"/>
</dbReference>
<dbReference type="InterPro" id="IPR002347">
    <property type="entry name" value="SDR_fam"/>
</dbReference>
<dbReference type="EMBL" id="PECL01000007">
    <property type="protein sequence ID" value="TEA06720.1"/>
    <property type="molecule type" value="Genomic_DNA"/>
</dbReference>
<dbReference type="EC" id="1.-.-.-" evidence="4"/>
<evidence type="ECO:0000256" key="1">
    <source>
        <dbReference type="ARBA" id="ARBA00006484"/>
    </source>
</evidence>
<gene>
    <name evidence="4" type="ORF">CCUG60884_01858</name>
</gene>
<proteinExistence type="inferred from homology"/>
<dbReference type="InterPro" id="IPR020904">
    <property type="entry name" value="Sc_DH/Rdtase_CS"/>
</dbReference>
<dbReference type="PANTHER" id="PTHR43669:SF6">
    <property type="entry name" value="DECAPRENYLPHOSPHORYL-2-KETO-BETA-D-ERYTHRO-PENTOSE REDUCTASE"/>
    <property type="match status" value="1"/>
</dbReference>
<dbReference type="CDD" id="cd05233">
    <property type="entry name" value="SDR_c"/>
    <property type="match status" value="1"/>
</dbReference>
<keyword evidence="3" id="KW-0472">Membrane</keyword>
<dbReference type="InterPro" id="IPR036291">
    <property type="entry name" value="NAD(P)-bd_dom_sf"/>
</dbReference>
<dbReference type="GO" id="GO:0016491">
    <property type="term" value="F:oxidoreductase activity"/>
    <property type="evidence" value="ECO:0007669"/>
    <property type="project" value="UniProtKB-KW"/>
</dbReference>
<sequence length="241" mass="25835">MVFGGRSEIGCELASLLADGATVVLAARNCDQLEDESSALRIAGARIIDAVEFNADDLESHEGLLDRICEKHGPISTAILAFGVLGDQARAEADSEYAAAVLKTNYVAQIHLLTLIAQRMRVIGQGRIVVFSSIAGVRVRRANYVYGSTKSAIDTFAQGLADSLNGSGVHLLIVRPGFVIGRMTDGMKPTVVLSTTPTQVARAAAAALLKNRRTVWVPRAMSVVAAVLVLVPRFIWRRLPR</sequence>
<keyword evidence="3" id="KW-0812">Transmembrane</keyword>
<dbReference type="PANTHER" id="PTHR43669">
    <property type="entry name" value="5-KETO-D-GLUCONATE 5-REDUCTASE"/>
    <property type="match status" value="1"/>
</dbReference>
<evidence type="ECO:0000256" key="2">
    <source>
        <dbReference type="ARBA" id="ARBA00023002"/>
    </source>
</evidence>
<keyword evidence="2 4" id="KW-0560">Oxidoreductase</keyword>
<name>A0A4R8SWL5_9MYCO</name>
<accession>A0A4R8SWL5</accession>
<evidence type="ECO:0000256" key="3">
    <source>
        <dbReference type="SAM" id="Phobius"/>
    </source>
</evidence>
<evidence type="ECO:0000313" key="5">
    <source>
        <dbReference type="Proteomes" id="UP000294604"/>
    </source>
</evidence>
<dbReference type="SUPFAM" id="SSF51735">
    <property type="entry name" value="NAD(P)-binding Rossmann-fold domains"/>
    <property type="match status" value="1"/>
</dbReference>
<comment type="similarity">
    <text evidence="1">Belongs to the short-chain dehydrogenases/reductases (SDR) family.</text>
</comment>
<evidence type="ECO:0000313" key="4">
    <source>
        <dbReference type="EMBL" id="TEA06720.1"/>
    </source>
</evidence>
<comment type="caution">
    <text evidence="4">The sequence shown here is derived from an EMBL/GenBank/DDBJ whole genome shotgun (WGS) entry which is preliminary data.</text>
</comment>
<dbReference type="Proteomes" id="UP000294604">
    <property type="component" value="Unassembled WGS sequence"/>
</dbReference>
<dbReference type="AlphaFoldDB" id="A0A4R8SWL5"/>
<feature type="transmembrane region" description="Helical" evidence="3">
    <location>
        <begin position="216"/>
        <end position="236"/>
    </location>
</feature>
<dbReference type="PRINTS" id="PR00081">
    <property type="entry name" value="GDHRDH"/>
</dbReference>